<dbReference type="GO" id="GO:0016887">
    <property type="term" value="F:ATP hydrolysis activity"/>
    <property type="evidence" value="ECO:0007669"/>
    <property type="project" value="InterPro"/>
</dbReference>
<dbReference type="SUPFAM" id="SSF54211">
    <property type="entry name" value="Ribosomal protein S5 domain 2-like"/>
    <property type="match status" value="1"/>
</dbReference>
<dbReference type="Pfam" id="PF13589">
    <property type="entry name" value="HATPase_c_3"/>
    <property type="match status" value="1"/>
</dbReference>
<sequence length="1096" mass="122926">MESETTEQSLLMEIDEEDEEVEEEEEAVPTPLVQEPPKIHRLDESVVNRIAAGEVIQRPVSAVKELVENSLDAGSTSVNVVVKDGGLKLIQVSDDGHGIRFEDLPILCERHTTSKLSKFEDLQSIQSMGFRGEALASMTYVGHVTVTTITKGQLHGYRVSYRDGVMEHEPKACAAVKGTQIMIENLFYNMTARRKTLQNSADDYPKIVDLLSRFAIHHTNVSFSCRKHGAARPDIHSVATASRLDAIRSVYGVSVARNLMSIEVSDDDPSSSVFKMDGFISNSNYIAKKITMVLFINGTCAYSIDVVELTGKVEPTKWDKLSNLDDLSTLAYKSSSYVKWRSISASGGRWRRGIGSRISVLTVTITLIYFAALNLAIEIVFILFFCFSFVLLPGRLVECSALKRAIEIVYTATLPKASKPFIYMSVVLPPEHVDVNVHPTKREVSLLNQEIIIEKVQSAVESKLRNSNESRTFQEQVVDPSPSSPMVIIKDSQTKPSASGMKSQKVPVHKMVRTDSQDPAGRLHAYLQVNPSSLQEKSASLTSVRSSIRQRRNPKETADLTSIQQLIDDIDNSSHSALLDILRHCTYIGMADDVFALLQYNTHLYLANVVNLSKELMYQQVLRRFAHFNAIQLSEPAPLSELILLALKEEDLDPECSEKDQLNEKIAEVTKSQPSRLFSSLCTLFCFYPVFPLPSSLVFLLHLLQMNTEMLKQKAEMLEEYFGIYVDSQGKLSRLPVILDQYTPDMDRVPEFVLCLGNDVDWDDEKSCFQSIAAALGNFYAMHPPLLPNPSGDGLQFYKRRKPFRSTQAEEIPCKSTEDHAMEGDIDQELISEAETAWAQREWSIQHVLFPSMRLFFKPPTSMATNGTFVQVASLEKLYKIFERWSKIASHLPGRTDNEIKNVWHTHLKKRSRVKEPNHCDSMSEPSNNSPQFLPSVAKRNQVIGHVSLPNSASGSFPSSENEQGASSMDHETSITSYSSLFTDSKSTKWSEPEKQSASLSGSEGERIDANSSTQTLSREVVEIPFDPNLDFWDMLDDDSITSSDVPVSRVVENLDQQVTFSQEDNKREVGSWWWLAYLESELGLEATILDGNQDE</sequence>
<feature type="domain" description="Myb-like" evidence="8">
    <location>
        <begin position="875"/>
        <end position="908"/>
    </location>
</feature>
<feature type="domain" description="HTH myb-type" evidence="9">
    <location>
        <begin position="884"/>
        <end position="912"/>
    </location>
</feature>
<feature type="region of interest" description="Disordered" evidence="6">
    <location>
        <begin position="1"/>
        <end position="35"/>
    </location>
</feature>
<accession>A0A6A4LFP5</accession>
<dbReference type="GO" id="GO:0140664">
    <property type="term" value="F:ATP-dependent DNA damage sensor activity"/>
    <property type="evidence" value="ECO:0007669"/>
    <property type="project" value="InterPro"/>
</dbReference>
<dbReference type="InterPro" id="IPR002099">
    <property type="entry name" value="MutL/Mlh/PMS"/>
</dbReference>
<dbReference type="InterPro" id="IPR009057">
    <property type="entry name" value="Homeodomain-like_sf"/>
</dbReference>
<dbReference type="InterPro" id="IPR020568">
    <property type="entry name" value="Ribosomal_Su5_D2-typ_SF"/>
</dbReference>
<keyword evidence="3" id="KW-0227">DNA damage</keyword>
<keyword evidence="5" id="KW-0539">Nucleus</keyword>
<dbReference type="Gene3D" id="3.30.565.10">
    <property type="entry name" value="Histidine kinase-like ATPase, C-terminal domain"/>
    <property type="match status" value="1"/>
</dbReference>
<dbReference type="NCBIfam" id="TIGR00585">
    <property type="entry name" value="mutl"/>
    <property type="match status" value="1"/>
</dbReference>
<name>A0A6A4LFP5_9ERIC</name>
<reference evidence="10 11" key="1">
    <citation type="journal article" date="2019" name="Genome Biol. Evol.">
        <title>The Rhododendron genome and chromosomal organization provide insight into shared whole-genome duplications across the heath family (Ericaceae).</title>
        <authorList>
            <person name="Soza V.L."/>
            <person name="Lindsley D."/>
            <person name="Waalkes A."/>
            <person name="Ramage E."/>
            <person name="Patwardhan R.P."/>
            <person name="Burton J.N."/>
            <person name="Adey A."/>
            <person name="Kumar A."/>
            <person name="Qiu R."/>
            <person name="Shendure J."/>
            <person name="Hall B."/>
        </authorList>
    </citation>
    <scope>NUCLEOTIDE SEQUENCE [LARGE SCALE GENOMIC DNA]</scope>
    <source>
        <strain evidence="10">RSF 1966-606</strain>
    </source>
</reference>
<comment type="subcellular location">
    <subcellularLocation>
        <location evidence="1">Nucleus</location>
    </subcellularLocation>
</comment>
<evidence type="ECO:0000313" key="11">
    <source>
        <dbReference type="Proteomes" id="UP000428333"/>
    </source>
</evidence>
<dbReference type="AlphaFoldDB" id="A0A6A4LFP5"/>
<evidence type="ECO:0000256" key="2">
    <source>
        <dbReference type="ARBA" id="ARBA00006082"/>
    </source>
</evidence>
<dbReference type="InterPro" id="IPR014762">
    <property type="entry name" value="DNA_mismatch_repair_CS"/>
</dbReference>
<keyword evidence="7" id="KW-0812">Transmembrane</keyword>
<dbReference type="SUPFAM" id="SSF55874">
    <property type="entry name" value="ATPase domain of HSP90 chaperone/DNA topoisomerase II/histidine kinase"/>
    <property type="match status" value="1"/>
</dbReference>
<evidence type="ECO:0000256" key="4">
    <source>
        <dbReference type="ARBA" id="ARBA00023204"/>
    </source>
</evidence>
<evidence type="ECO:0000259" key="9">
    <source>
        <dbReference type="PROSITE" id="PS51294"/>
    </source>
</evidence>
<dbReference type="PROSITE" id="PS51294">
    <property type="entry name" value="HTH_MYB"/>
    <property type="match status" value="1"/>
</dbReference>
<feature type="compositionally biased region" description="Basic and acidic residues" evidence="6">
    <location>
        <begin position="986"/>
        <end position="995"/>
    </location>
</feature>
<protein>
    <submittedName>
        <fullName evidence="10">Uncharacterized protein</fullName>
    </submittedName>
</protein>
<keyword evidence="11" id="KW-1185">Reference proteome</keyword>
<evidence type="ECO:0000256" key="7">
    <source>
        <dbReference type="SAM" id="Phobius"/>
    </source>
</evidence>
<feature type="non-terminal residue" evidence="10">
    <location>
        <position position="1"/>
    </location>
</feature>
<dbReference type="InterPro" id="IPR001005">
    <property type="entry name" value="SANT/Myb"/>
</dbReference>
<dbReference type="CDD" id="cd00167">
    <property type="entry name" value="SANT"/>
    <property type="match status" value="1"/>
</dbReference>
<dbReference type="EMBL" id="QEFC01002090">
    <property type="protein sequence ID" value="KAE9454901.1"/>
    <property type="molecule type" value="Genomic_DNA"/>
</dbReference>
<dbReference type="Gene3D" id="1.10.10.60">
    <property type="entry name" value="Homeodomain-like"/>
    <property type="match status" value="1"/>
</dbReference>
<dbReference type="InterPro" id="IPR036890">
    <property type="entry name" value="HATPase_C_sf"/>
</dbReference>
<evidence type="ECO:0000256" key="3">
    <source>
        <dbReference type="ARBA" id="ARBA00022763"/>
    </source>
</evidence>
<keyword evidence="7" id="KW-0472">Membrane</keyword>
<comment type="similarity">
    <text evidence="2">Belongs to the DNA mismatch repair MutL/HexB family.</text>
</comment>
<evidence type="ECO:0000256" key="6">
    <source>
        <dbReference type="SAM" id="MobiDB-lite"/>
    </source>
</evidence>
<feature type="compositionally biased region" description="Polar residues" evidence="6">
    <location>
        <begin position="924"/>
        <end position="933"/>
    </location>
</feature>
<gene>
    <name evidence="10" type="ORF">C3L33_13199</name>
</gene>
<evidence type="ECO:0000256" key="1">
    <source>
        <dbReference type="ARBA" id="ARBA00004123"/>
    </source>
</evidence>
<proteinExistence type="inferred from homology"/>
<feature type="region of interest" description="Disordered" evidence="6">
    <location>
        <begin position="908"/>
        <end position="934"/>
    </location>
</feature>
<dbReference type="Pfam" id="PF16413">
    <property type="entry name" value="Mlh1_C"/>
    <property type="match status" value="1"/>
</dbReference>
<dbReference type="GO" id="GO:0006298">
    <property type="term" value="P:mismatch repair"/>
    <property type="evidence" value="ECO:0007669"/>
    <property type="project" value="InterPro"/>
</dbReference>
<dbReference type="FunFam" id="3.30.230.10:FF:000014">
    <property type="entry name" value="DNA mismatch repair protein Mlh1"/>
    <property type="match status" value="1"/>
</dbReference>
<dbReference type="Proteomes" id="UP000428333">
    <property type="component" value="Linkage Group LG08"/>
</dbReference>
<dbReference type="GO" id="GO:0032389">
    <property type="term" value="C:MutLalpha complex"/>
    <property type="evidence" value="ECO:0007669"/>
    <property type="project" value="TreeGrafter"/>
</dbReference>
<feature type="transmembrane region" description="Helical" evidence="7">
    <location>
        <begin position="358"/>
        <end position="391"/>
    </location>
</feature>
<evidence type="ECO:0000313" key="10">
    <source>
        <dbReference type="EMBL" id="KAE9454901.1"/>
    </source>
</evidence>
<dbReference type="OrthoDB" id="10254304at2759"/>
<feature type="region of interest" description="Disordered" evidence="6">
    <location>
        <begin position="986"/>
        <end position="1016"/>
    </location>
</feature>
<dbReference type="InterPro" id="IPR017930">
    <property type="entry name" value="Myb_dom"/>
</dbReference>
<dbReference type="GO" id="GO:0030983">
    <property type="term" value="F:mismatched DNA binding"/>
    <property type="evidence" value="ECO:0007669"/>
    <property type="project" value="InterPro"/>
</dbReference>
<keyword evidence="7" id="KW-1133">Transmembrane helix</keyword>
<dbReference type="SMART" id="SM01340">
    <property type="entry name" value="DNA_mis_repair"/>
    <property type="match status" value="1"/>
</dbReference>
<dbReference type="InterPro" id="IPR014721">
    <property type="entry name" value="Ribsml_uS5_D2-typ_fold_subgr"/>
</dbReference>
<dbReference type="SUPFAM" id="SSF46689">
    <property type="entry name" value="Homeodomain-like"/>
    <property type="match status" value="1"/>
</dbReference>
<dbReference type="PROSITE" id="PS50090">
    <property type="entry name" value="MYB_LIKE"/>
    <property type="match status" value="1"/>
</dbReference>
<feature type="compositionally biased region" description="Acidic residues" evidence="6">
    <location>
        <begin position="13"/>
        <end position="27"/>
    </location>
</feature>
<dbReference type="InterPro" id="IPR032189">
    <property type="entry name" value="Mlh1_C"/>
</dbReference>
<evidence type="ECO:0000256" key="5">
    <source>
        <dbReference type="ARBA" id="ARBA00023242"/>
    </source>
</evidence>
<dbReference type="Gene3D" id="3.30.230.10">
    <property type="match status" value="1"/>
</dbReference>
<dbReference type="GO" id="GO:0005524">
    <property type="term" value="F:ATP binding"/>
    <property type="evidence" value="ECO:0007669"/>
    <property type="project" value="InterPro"/>
</dbReference>
<evidence type="ECO:0000259" key="8">
    <source>
        <dbReference type="PROSITE" id="PS50090"/>
    </source>
</evidence>
<organism evidence="10 11">
    <name type="scientific">Rhododendron williamsianum</name>
    <dbReference type="NCBI Taxonomy" id="262921"/>
    <lineage>
        <taxon>Eukaryota</taxon>
        <taxon>Viridiplantae</taxon>
        <taxon>Streptophyta</taxon>
        <taxon>Embryophyta</taxon>
        <taxon>Tracheophyta</taxon>
        <taxon>Spermatophyta</taxon>
        <taxon>Magnoliopsida</taxon>
        <taxon>eudicotyledons</taxon>
        <taxon>Gunneridae</taxon>
        <taxon>Pentapetalae</taxon>
        <taxon>asterids</taxon>
        <taxon>Ericales</taxon>
        <taxon>Ericaceae</taxon>
        <taxon>Ericoideae</taxon>
        <taxon>Rhodoreae</taxon>
        <taxon>Rhododendron</taxon>
    </lineage>
</organism>
<dbReference type="PANTHER" id="PTHR10073">
    <property type="entry name" value="DNA MISMATCH REPAIR PROTEIN MLH, PMS, MUTL"/>
    <property type="match status" value="1"/>
</dbReference>
<comment type="caution">
    <text evidence="10">The sequence shown here is derived from an EMBL/GenBank/DDBJ whole genome shotgun (WGS) entry which is preliminary data.</text>
</comment>
<dbReference type="Pfam" id="PF01119">
    <property type="entry name" value="DNA_mis_repair"/>
    <property type="match status" value="1"/>
</dbReference>
<dbReference type="InterPro" id="IPR013507">
    <property type="entry name" value="DNA_mismatch_S5_2-like"/>
</dbReference>
<dbReference type="CDD" id="cd16926">
    <property type="entry name" value="HATPase_MutL-MLH-PMS-like"/>
    <property type="match status" value="1"/>
</dbReference>
<feature type="region of interest" description="Disordered" evidence="6">
    <location>
        <begin position="948"/>
        <end position="973"/>
    </location>
</feature>
<dbReference type="InterPro" id="IPR038973">
    <property type="entry name" value="MutL/Mlh/Pms-like"/>
</dbReference>
<keyword evidence="4" id="KW-0234">DNA repair</keyword>
<dbReference type="FunFam" id="3.30.565.10:FF:000043">
    <property type="entry name" value="DNA mismatch repair protein MLH1"/>
    <property type="match status" value="1"/>
</dbReference>
<dbReference type="PANTHER" id="PTHR10073:SF12">
    <property type="entry name" value="DNA MISMATCH REPAIR PROTEIN MLH1"/>
    <property type="match status" value="1"/>
</dbReference>
<dbReference type="PROSITE" id="PS00058">
    <property type="entry name" value="DNA_MISMATCH_REPAIR_1"/>
    <property type="match status" value="1"/>
</dbReference>
<feature type="compositionally biased region" description="Polar residues" evidence="6">
    <location>
        <begin position="949"/>
        <end position="967"/>
    </location>
</feature>